<name>A0ABQ9TRQ9_SAGOE</name>
<proteinExistence type="predicted"/>
<organism evidence="1 2">
    <name type="scientific">Saguinus oedipus</name>
    <name type="common">Cotton-top tamarin</name>
    <name type="synonym">Oedipomidas oedipus</name>
    <dbReference type="NCBI Taxonomy" id="9490"/>
    <lineage>
        <taxon>Eukaryota</taxon>
        <taxon>Metazoa</taxon>
        <taxon>Chordata</taxon>
        <taxon>Craniata</taxon>
        <taxon>Vertebrata</taxon>
        <taxon>Euteleostomi</taxon>
        <taxon>Mammalia</taxon>
        <taxon>Eutheria</taxon>
        <taxon>Euarchontoglires</taxon>
        <taxon>Primates</taxon>
        <taxon>Haplorrhini</taxon>
        <taxon>Platyrrhini</taxon>
        <taxon>Cebidae</taxon>
        <taxon>Callitrichinae</taxon>
        <taxon>Saguinus</taxon>
    </lineage>
</organism>
<evidence type="ECO:0000313" key="2">
    <source>
        <dbReference type="Proteomes" id="UP001266305"/>
    </source>
</evidence>
<protein>
    <submittedName>
        <fullName evidence="1">Uncharacterized protein</fullName>
    </submittedName>
</protein>
<reference evidence="1 2" key="1">
    <citation type="submission" date="2023-05" db="EMBL/GenBank/DDBJ databases">
        <title>B98-5 Cell Line De Novo Hybrid Assembly: An Optical Mapping Approach.</title>
        <authorList>
            <person name="Kananen K."/>
            <person name="Auerbach J.A."/>
            <person name="Kautto E."/>
            <person name="Blachly J.S."/>
        </authorList>
    </citation>
    <scope>NUCLEOTIDE SEQUENCE [LARGE SCALE GENOMIC DNA]</scope>
    <source>
        <strain evidence="1">B95-8</strain>
        <tissue evidence="1">Cell line</tissue>
    </source>
</reference>
<dbReference type="EMBL" id="JASSZA010000019">
    <property type="protein sequence ID" value="KAK2087461.1"/>
    <property type="molecule type" value="Genomic_DNA"/>
</dbReference>
<comment type="caution">
    <text evidence="1">The sequence shown here is derived from an EMBL/GenBank/DDBJ whole genome shotgun (WGS) entry which is preliminary data.</text>
</comment>
<gene>
    <name evidence="1" type="ORF">P7K49_033368</name>
</gene>
<evidence type="ECO:0000313" key="1">
    <source>
        <dbReference type="EMBL" id="KAK2087461.1"/>
    </source>
</evidence>
<sequence>MPAIRAAPRAWLSPTTHCLCLLESDQVRNGGPRRGAVGEVAEHLGAAGQVKGPGLTLSDSPKLSEWAVVQQPVGMEASPCFTQHLVEDQAGPLGCLPSS</sequence>
<dbReference type="Proteomes" id="UP001266305">
    <property type="component" value="Unassembled WGS sequence"/>
</dbReference>
<accession>A0ABQ9TRQ9</accession>
<keyword evidence="2" id="KW-1185">Reference proteome</keyword>